<evidence type="ECO:0000256" key="1">
    <source>
        <dbReference type="SAM" id="Coils"/>
    </source>
</evidence>
<evidence type="ECO:0000313" key="3">
    <source>
        <dbReference type="Proteomes" id="UP000266673"/>
    </source>
</evidence>
<dbReference type="Proteomes" id="UP000266673">
    <property type="component" value="Unassembled WGS sequence"/>
</dbReference>
<keyword evidence="3" id="KW-1185">Reference proteome</keyword>
<accession>A0A397UCI1</accession>
<feature type="coiled-coil region" evidence="1">
    <location>
        <begin position="1"/>
        <end position="29"/>
    </location>
</feature>
<reference evidence="2 3" key="1">
    <citation type="submission" date="2018-06" db="EMBL/GenBank/DDBJ databases">
        <title>Comparative genomics reveals the genomic features of Rhizophagus irregularis, R. cerebriforme, R. diaphanum and Gigaspora rosea, and their symbiotic lifestyle signature.</title>
        <authorList>
            <person name="Morin E."/>
            <person name="San Clemente H."/>
            <person name="Chen E.C.H."/>
            <person name="De La Providencia I."/>
            <person name="Hainaut M."/>
            <person name="Kuo A."/>
            <person name="Kohler A."/>
            <person name="Murat C."/>
            <person name="Tang N."/>
            <person name="Roy S."/>
            <person name="Loubradou J."/>
            <person name="Henrissat B."/>
            <person name="Grigoriev I.V."/>
            <person name="Corradi N."/>
            <person name="Roux C."/>
            <person name="Martin F.M."/>
        </authorList>
    </citation>
    <scope>NUCLEOTIDE SEQUENCE [LARGE SCALE GENOMIC DNA]</scope>
    <source>
        <strain evidence="2 3">DAOM 194757</strain>
    </source>
</reference>
<sequence length="211" mass="25240">MKAIKRELEKAYKEEKKKKELEVKKIKETIRIKNFNSKILVEEGLEKDKDPIFEFTKDLEISYCYEIGEIDWCYQNRTKVKKGRSIEEENEINKLENFAKPDNASCKVLDRFNLKKEEEIETVSTEPEKVVDSKTLKLLLEIEKVKEFQRIFIQNIEKVEEPTREIFDRIYKMECKVKKDKNRGIKVGTELLITYSELARVENQRPKRLLN</sequence>
<name>A0A397UCI1_9GLOM</name>
<keyword evidence="1" id="KW-0175">Coiled coil</keyword>
<comment type="caution">
    <text evidence="2">The sequence shown here is derived from an EMBL/GenBank/DDBJ whole genome shotgun (WGS) entry which is preliminary data.</text>
</comment>
<organism evidence="2 3">
    <name type="scientific">Gigaspora rosea</name>
    <dbReference type="NCBI Taxonomy" id="44941"/>
    <lineage>
        <taxon>Eukaryota</taxon>
        <taxon>Fungi</taxon>
        <taxon>Fungi incertae sedis</taxon>
        <taxon>Mucoromycota</taxon>
        <taxon>Glomeromycotina</taxon>
        <taxon>Glomeromycetes</taxon>
        <taxon>Diversisporales</taxon>
        <taxon>Gigasporaceae</taxon>
        <taxon>Gigaspora</taxon>
    </lineage>
</organism>
<proteinExistence type="predicted"/>
<evidence type="ECO:0000313" key="2">
    <source>
        <dbReference type="EMBL" id="RIB06777.1"/>
    </source>
</evidence>
<dbReference type="EMBL" id="QKWP01001761">
    <property type="protein sequence ID" value="RIB06777.1"/>
    <property type="molecule type" value="Genomic_DNA"/>
</dbReference>
<gene>
    <name evidence="2" type="ORF">C2G38_2216224</name>
</gene>
<protein>
    <submittedName>
        <fullName evidence="2">Uncharacterized protein</fullName>
    </submittedName>
</protein>
<dbReference type="AlphaFoldDB" id="A0A397UCI1"/>